<sequence>MQTTHFLLDVFICSLGAYGGPEAHFGIFYSQLVHKKNYLSEEELVELNALCSILPGPTSTQTITAIGYKVGGKLLAFLTLLVWALPVLILMTVLALIFPYLESNNLSIDFLRYLAPMAIAFVLFAGLNISKKVLINKSTVILAITSALLTYFIQATWLYPVLLLCGGVLMIYLEKPDLNLSDFHIKPSWKFLIFFFVFAIGSYFLMILTGSLLATLFYEFYRFGYLVFGGGQVVVPLMISEFVDHYHFLSQQEFLIGYGLIQGLPGPMFGFSSFVGGLAARDTNLTLQIISGLLSGVSIFLPGVLLIYFIYPMWDKLRQVKAIKVALKGISAVACGLLLKTAFTLLFTPLLPLVQYLFILFFFILLYTKKIPAPALVVLAILLGFIN</sequence>
<evidence type="ECO:0000256" key="5">
    <source>
        <dbReference type="ARBA" id="ARBA00022989"/>
    </source>
</evidence>
<dbReference type="PANTHER" id="PTHR33567:SF3">
    <property type="entry name" value="CHROMATE ION TRANSPORTER (EUROFUNG)"/>
    <property type="match status" value="1"/>
</dbReference>
<feature type="transmembrane region" description="Helical" evidence="7">
    <location>
        <begin position="157"/>
        <end position="173"/>
    </location>
</feature>
<evidence type="ECO:0000256" key="6">
    <source>
        <dbReference type="ARBA" id="ARBA00023136"/>
    </source>
</evidence>
<keyword evidence="3" id="KW-1003">Cell membrane</keyword>
<evidence type="ECO:0000256" key="1">
    <source>
        <dbReference type="ARBA" id="ARBA00004651"/>
    </source>
</evidence>
<keyword evidence="6 7" id="KW-0472">Membrane</keyword>
<dbReference type="NCBIfam" id="TIGR00937">
    <property type="entry name" value="2A51"/>
    <property type="match status" value="1"/>
</dbReference>
<dbReference type="AlphaFoldDB" id="A0A1T4MCD3"/>
<evidence type="ECO:0000256" key="7">
    <source>
        <dbReference type="SAM" id="Phobius"/>
    </source>
</evidence>
<evidence type="ECO:0000313" key="9">
    <source>
        <dbReference type="Proteomes" id="UP000243297"/>
    </source>
</evidence>
<gene>
    <name evidence="8" type="ORF">SAMN02745191_1197</name>
</gene>
<dbReference type="STRING" id="118967.SAMN02745191_1197"/>
<dbReference type="PANTHER" id="PTHR33567">
    <property type="entry name" value="CHROMATE ION TRANSPORTER (EUROFUNG)"/>
    <property type="match status" value="1"/>
</dbReference>
<keyword evidence="4 7" id="KW-0812">Transmembrane</keyword>
<name>A0A1T4MCD3_9FIRM</name>
<dbReference type="GO" id="GO:0015109">
    <property type="term" value="F:chromate transmembrane transporter activity"/>
    <property type="evidence" value="ECO:0007669"/>
    <property type="project" value="InterPro"/>
</dbReference>
<evidence type="ECO:0000313" key="8">
    <source>
        <dbReference type="EMBL" id="SJZ64700.1"/>
    </source>
</evidence>
<dbReference type="InterPro" id="IPR014047">
    <property type="entry name" value="Chr_Tranpt_l_chain"/>
</dbReference>
<protein>
    <submittedName>
        <fullName evidence="8">Chromate transporter</fullName>
    </submittedName>
</protein>
<accession>A0A1T4MCD3</accession>
<organism evidence="8 9">
    <name type="scientific">Anaerorhabdus furcosa</name>
    <dbReference type="NCBI Taxonomy" id="118967"/>
    <lineage>
        <taxon>Bacteria</taxon>
        <taxon>Bacillati</taxon>
        <taxon>Bacillota</taxon>
        <taxon>Erysipelotrichia</taxon>
        <taxon>Erysipelotrichales</taxon>
        <taxon>Erysipelotrichaceae</taxon>
        <taxon>Anaerorhabdus</taxon>
    </lineage>
</organism>
<dbReference type="GO" id="GO:0005886">
    <property type="term" value="C:plasma membrane"/>
    <property type="evidence" value="ECO:0007669"/>
    <property type="project" value="UniProtKB-SubCell"/>
</dbReference>
<dbReference type="EMBL" id="FUWY01000003">
    <property type="protein sequence ID" value="SJZ64700.1"/>
    <property type="molecule type" value="Genomic_DNA"/>
</dbReference>
<feature type="transmembrane region" description="Helical" evidence="7">
    <location>
        <begin position="193"/>
        <end position="217"/>
    </location>
</feature>
<reference evidence="9" key="1">
    <citation type="submission" date="2017-02" db="EMBL/GenBank/DDBJ databases">
        <authorList>
            <person name="Varghese N."/>
            <person name="Submissions S."/>
        </authorList>
    </citation>
    <scope>NUCLEOTIDE SEQUENCE [LARGE SCALE GENOMIC DNA]</scope>
    <source>
        <strain evidence="9">ATCC 25662</strain>
    </source>
</reference>
<feature type="transmembrane region" description="Helical" evidence="7">
    <location>
        <begin position="353"/>
        <end position="386"/>
    </location>
</feature>
<comment type="similarity">
    <text evidence="2">Belongs to the chromate ion transporter (CHR) (TC 2.A.51) family.</text>
</comment>
<keyword evidence="5 7" id="KW-1133">Transmembrane helix</keyword>
<dbReference type="PIRSF" id="PIRSF004810">
    <property type="entry name" value="ChrA"/>
    <property type="match status" value="1"/>
</dbReference>
<feature type="transmembrane region" description="Helical" evidence="7">
    <location>
        <begin position="255"/>
        <end position="279"/>
    </location>
</feature>
<feature type="transmembrane region" description="Helical" evidence="7">
    <location>
        <begin position="285"/>
        <end position="313"/>
    </location>
</feature>
<feature type="transmembrane region" description="Helical" evidence="7">
    <location>
        <begin position="223"/>
        <end position="243"/>
    </location>
</feature>
<feature type="transmembrane region" description="Helical" evidence="7">
    <location>
        <begin position="74"/>
        <end position="98"/>
    </location>
</feature>
<evidence type="ECO:0000256" key="2">
    <source>
        <dbReference type="ARBA" id="ARBA00005262"/>
    </source>
</evidence>
<keyword evidence="9" id="KW-1185">Reference proteome</keyword>
<evidence type="ECO:0000256" key="4">
    <source>
        <dbReference type="ARBA" id="ARBA00022692"/>
    </source>
</evidence>
<dbReference type="InterPro" id="IPR003370">
    <property type="entry name" value="Chromate_transpt"/>
</dbReference>
<dbReference type="Pfam" id="PF02417">
    <property type="entry name" value="Chromate_transp"/>
    <property type="match status" value="2"/>
</dbReference>
<dbReference type="RefSeq" id="WP_078711610.1">
    <property type="nucleotide sequence ID" value="NZ_FUWY01000003.1"/>
</dbReference>
<comment type="subcellular location">
    <subcellularLocation>
        <location evidence="1">Cell membrane</location>
        <topology evidence="1">Multi-pass membrane protein</topology>
    </subcellularLocation>
</comment>
<proteinExistence type="inferred from homology"/>
<dbReference type="Proteomes" id="UP000243297">
    <property type="component" value="Unassembled WGS sequence"/>
</dbReference>
<evidence type="ECO:0000256" key="3">
    <source>
        <dbReference type="ARBA" id="ARBA00022475"/>
    </source>
</evidence>
<feature type="transmembrane region" description="Helical" evidence="7">
    <location>
        <begin position="110"/>
        <end position="127"/>
    </location>
</feature>